<keyword evidence="3" id="KW-1185">Reference proteome</keyword>
<dbReference type="RefSeq" id="WP_106677786.1">
    <property type="nucleotide sequence ID" value="NZ_PXWG01000045.1"/>
</dbReference>
<dbReference type="AlphaFoldDB" id="A0A9X7JP83"/>
<gene>
    <name evidence="2" type="ORF">B7P34_18200</name>
</gene>
<dbReference type="PROSITE" id="PS51318">
    <property type="entry name" value="TAT"/>
    <property type="match status" value="1"/>
</dbReference>
<keyword evidence="1" id="KW-0732">Signal</keyword>
<protein>
    <submittedName>
        <fullName evidence="2">Superoxide dismutase</fullName>
    </submittedName>
</protein>
<dbReference type="SUPFAM" id="SSF101898">
    <property type="entry name" value="NHL repeat"/>
    <property type="match status" value="1"/>
</dbReference>
<organism evidence="2 3">
    <name type="scientific">Streptosporangium nondiastaticum</name>
    <dbReference type="NCBI Taxonomy" id="35764"/>
    <lineage>
        <taxon>Bacteria</taxon>
        <taxon>Bacillati</taxon>
        <taxon>Actinomycetota</taxon>
        <taxon>Actinomycetes</taxon>
        <taxon>Streptosporangiales</taxon>
        <taxon>Streptosporangiaceae</taxon>
        <taxon>Streptosporangium</taxon>
    </lineage>
</organism>
<dbReference type="Gene3D" id="2.120.10.30">
    <property type="entry name" value="TolB, C-terminal domain"/>
    <property type="match status" value="1"/>
</dbReference>
<proteinExistence type="predicted"/>
<evidence type="ECO:0000313" key="3">
    <source>
        <dbReference type="Proteomes" id="UP000242427"/>
    </source>
</evidence>
<feature type="signal peptide" evidence="1">
    <location>
        <begin position="1"/>
        <end position="31"/>
    </location>
</feature>
<dbReference type="EMBL" id="PXWG01000045">
    <property type="protein sequence ID" value="PSJ27350.1"/>
    <property type="molecule type" value="Genomic_DNA"/>
</dbReference>
<dbReference type="InterPro" id="IPR006311">
    <property type="entry name" value="TAT_signal"/>
</dbReference>
<reference evidence="2 3" key="1">
    <citation type="submission" date="2018-03" db="EMBL/GenBank/DDBJ databases">
        <title>Chitinolytic properties of Streptosporangium nondiastaticum TBG75A20.</title>
        <authorList>
            <person name="Gayathri V."/>
            <person name="Shiburaj S."/>
        </authorList>
    </citation>
    <scope>NUCLEOTIDE SEQUENCE [LARGE SCALE GENOMIC DNA]</scope>
    <source>
        <strain evidence="2 3">TBG75A20</strain>
    </source>
</reference>
<accession>A0A9X7JP83</accession>
<dbReference type="OrthoDB" id="504981at2"/>
<evidence type="ECO:0000313" key="2">
    <source>
        <dbReference type="EMBL" id="PSJ27350.1"/>
    </source>
</evidence>
<evidence type="ECO:0000256" key="1">
    <source>
        <dbReference type="SAM" id="SignalP"/>
    </source>
</evidence>
<sequence>MAEQPSRPLSRRRVLGAGAALGALAAAGPLAAPARAEPADASWPTAFPLPDGFRPEGIATGPGPYAWFGSLGGGSLYRASLATGRGETVATGTDAMSVGLKTDRHGRVFIAGGGSRQLRVVEGRTGRILATYEVGRPATVVNDVVLTPGAAWFTDSTQPQLYGLPLGPRGELPHPREVVTLPLGGEWAEAPAEGFTTNGLERTPDGLGLLVINVYAEGGSLYRVDPRTGGARRVDLGGAKIPDGDGALLLGRTLYVVQQFQNAVDVFRMDTTGLRGRAIARITDPRFRVPTTVAAYGDRLYLPNSRLDIPPAPGTQYDAVAVRRVP</sequence>
<dbReference type="InterPro" id="IPR011042">
    <property type="entry name" value="6-blade_b-propeller_TolB-like"/>
</dbReference>
<feature type="chain" id="PRO_5040983205" evidence="1">
    <location>
        <begin position="32"/>
        <end position="326"/>
    </location>
</feature>
<comment type="caution">
    <text evidence="2">The sequence shown here is derived from an EMBL/GenBank/DDBJ whole genome shotgun (WGS) entry which is preliminary data.</text>
</comment>
<name>A0A9X7JP83_9ACTN</name>
<dbReference type="Proteomes" id="UP000242427">
    <property type="component" value="Unassembled WGS sequence"/>
</dbReference>